<organism evidence="1 2">
    <name type="scientific">Dreissena polymorpha</name>
    <name type="common">Zebra mussel</name>
    <name type="synonym">Mytilus polymorpha</name>
    <dbReference type="NCBI Taxonomy" id="45954"/>
    <lineage>
        <taxon>Eukaryota</taxon>
        <taxon>Metazoa</taxon>
        <taxon>Spiralia</taxon>
        <taxon>Lophotrochozoa</taxon>
        <taxon>Mollusca</taxon>
        <taxon>Bivalvia</taxon>
        <taxon>Autobranchia</taxon>
        <taxon>Heteroconchia</taxon>
        <taxon>Euheterodonta</taxon>
        <taxon>Imparidentia</taxon>
        <taxon>Neoheterodontei</taxon>
        <taxon>Myida</taxon>
        <taxon>Dreissenoidea</taxon>
        <taxon>Dreissenidae</taxon>
        <taxon>Dreissena</taxon>
    </lineage>
</organism>
<name>A0A9D4L594_DREPO</name>
<reference evidence="1" key="2">
    <citation type="submission" date="2020-11" db="EMBL/GenBank/DDBJ databases">
        <authorList>
            <person name="McCartney M.A."/>
            <person name="Auch B."/>
            <person name="Kono T."/>
            <person name="Mallez S."/>
            <person name="Becker A."/>
            <person name="Gohl D.M."/>
            <person name="Silverstein K.A.T."/>
            <person name="Koren S."/>
            <person name="Bechman K.B."/>
            <person name="Herman A."/>
            <person name="Abrahante J.E."/>
            <person name="Garbe J."/>
        </authorList>
    </citation>
    <scope>NUCLEOTIDE SEQUENCE</scope>
    <source>
        <strain evidence="1">Duluth1</strain>
        <tissue evidence="1">Whole animal</tissue>
    </source>
</reference>
<dbReference type="AlphaFoldDB" id="A0A9D4L594"/>
<gene>
    <name evidence="1" type="ORF">DPMN_093990</name>
</gene>
<protein>
    <submittedName>
        <fullName evidence="1">Uncharacterized protein</fullName>
    </submittedName>
</protein>
<proteinExistence type="predicted"/>
<keyword evidence="2" id="KW-1185">Reference proteome</keyword>
<comment type="caution">
    <text evidence="1">The sequence shown here is derived from an EMBL/GenBank/DDBJ whole genome shotgun (WGS) entry which is preliminary data.</text>
</comment>
<evidence type="ECO:0000313" key="1">
    <source>
        <dbReference type="EMBL" id="KAH3851508.1"/>
    </source>
</evidence>
<accession>A0A9D4L594</accession>
<dbReference type="EMBL" id="JAIWYP010000003">
    <property type="protein sequence ID" value="KAH3851508.1"/>
    <property type="molecule type" value="Genomic_DNA"/>
</dbReference>
<dbReference type="Proteomes" id="UP000828390">
    <property type="component" value="Unassembled WGS sequence"/>
</dbReference>
<sequence>MVANTSCVLSPLTIPTFLAASPTTVGDEMGLIVDPVKYGASVSTSKRSVDIVRRASRDPWTNALFCGCIQHRCSGMNR</sequence>
<reference evidence="1" key="1">
    <citation type="journal article" date="2019" name="bioRxiv">
        <title>The Genome of the Zebra Mussel, Dreissena polymorpha: A Resource for Invasive Species Research.</title>
        <authorList>
            <person name="McCartney M.A."/>
            <person name="Auch B."/>
            <person name="Kono T."/>
            <person name="Mallez S."/>
            <person name="Zhang Y."/>
            <person name="Obille A."/>
            <person name="Becker A."/>
            <person name="Abrahante J.E."/>
            <person name="Garbe J."/>
            <person name="Badalamenti J.P."/>
            <person name="Herman A."/>
            <person name="Mangelson H."/>
            <person name="Liachko I."/>
            <person name="Sullivan S."/>
            <person name="Sone E.D."/>
            <person name="Koren S."/>
            <person name="Silverstein K.A.T."/>
            <person name="Beckman K.B."/>
            <person name="Gohl D.M."/>
        </authorList>
    </citation>
    <scope>NUCLEOTIDE SEQUENCE</scope>
    <source>
        <strain evidence="1">Duluth1</strain>
        <tissue evidence="1">Whole animal</tissue>
    </source>
</reference>
<evidence type="ECO:0000313" key="2">
    <source>
        <dbReference type="Proteomes" id="UP000828390"/>
    </source>
</evidence>